<keyword evidence="16" id="KW-1185">Reference proteome</keyword>
<evidence type="ECO:0000256" key="2">
    <source>
        <dbReference type="ARBA" id="ARBA00022448"/>
    </source>
</evidence>
<proteinExistence type="inferred from homology"/>
<dbReference type="InterPro" id="IPR012910">
    <property type="entry name" value="Plug_dom"/>
</dbReference>
<evidence type="ECO:0000256" key="7">
    <source>
        <dbReference type="ARBA" id="ARBA00023077"/>
    </source>
</evidence>
<evidence type="ECO:0000256" key="3">
    <source>
        <dbReference type="ARBA" id="ARBA00022452"/>
    </source>
</evidence>
<dbReference type="PANTHER" id="PTHR30069:SF53">
    <property type="entry name" value="COLICIN I RECEPTOR-RELATED"/>
    <property type="match status" value="1"/>
</dbReference>
<keyword evidence="7 11" id="KW-0798">TonB box</keyword>
<evidence type="ECO:0000256" key="10">
    <source>
        <dbReference type="PROSITE-ProRule" id="PRU01360"/>
    </source>
</evidence>
<feature type="domain" description="TonB-dependent receptor plug" evidence="14">
    <location>
        <begin position="46"/>
        <end position="152"/>
    </location>
</feature>
<feature type="domain" description="TonB-dependent receptor-like beta-barrel" evidence="13">
    <location>
        <begin position="259"/>
        <end position="602"/>
    </location>
</feature>
<keyword evidence="2 10" id="KW-0813">Transport</keyword>
<evidence type="ECO:0000256" key="6">
    <source>
        <dbReference type="ARBA" id="ARBA00023065"/>
    </source>
</evidence>
<dbReference type="EMBL" id="JBBWWT010000006">
    <property type="protein sequence ID" value="MEL1265413.1"/>
    <property type="molecule type" value="Genomic_DNA"/>
</dbReference>
<organism evidence="15 16">
    <name type="scientific">Pseudoxanthomonas putridarboris</name>
    <dbReference type="NCBI Taxonomy" id="752605"/>
    <lineage>
        <taxon>Bacteria</taxon>
        <taxon>Pseudomonadati</taxon>
        <taxon>Pseudomonadota</taxon>
        <taxon>Gammaproteobacteria</taxon>
        <taxon>Lysobacterales</taxon>
        <taxon>Lysobacteraceae</taxon>
        <taxon>Pseudoxanthomonas</taxon>
    </lineage>
</organism>
<feature type="chain" id="PRO_5045373892" evidence="12">
    <location>
        <begin position="26"/>
        <end position="630"/>
    </location>
</feature>
<reference evidence="15 16" key="1">
    <citation type="submission" date="2024-04" db="EMBL/GenBank/DDBJ databases">
        <title>Draft genome sequence of Pseudoxanthomonas putridarboris WD12.</title>
        <authorList>
            <person name="Oh J."/>
        </authorList>
    </citation>
    <scope>NUCLEOTIDE SEQUENCE [LARGE SCALE GENOMIC DNA]</scope>
    <source>
        <strain evidence="15 16">WD12</strain>
    </source>
</reference>
<name>A0ABU9J3Z1_9GAMM</name>
<sequence>MHKRFPSSHRLALAVALGLPFAALAQDATTELDEIVVSGTRTEVSVRDSLVPAQVIGREEIERSQARNLFELLKGRAGLGFSNQGGAGKLTTFNIRGTESDHVLVLVDGIRIGSATAGLASFQDLPVDQIERIEIVRGPRSSLYGSEAIGGVIQIFTRRGGQGLSRHLRIGGGSHNLREASGGFGYGGERGWIGADAAYQKTDGIDACRGSGTLFQGCFTDEPDLDGYRNVSLNVRGGVKLTDTLTLEGHALNADAENEFDGSIFGGNEADNAQQVLGGKLTWTPSGRINVTTQVGRASDKSDNYFADAAAGTRVFVSTFDTRRDTASLQGDFGIGEHHLLSAGADWQRDEITSSTNYVNDVTGTPVDSRDNTGVFVEYQGRYGAQQVQASVRNDDNDQFGNHATGNLGWGIGFGSGFKLTANAGTGFKAPTFNDLYFPFSGNPDLKPEKSESLNIGLAQYADTWNWTFNVFETRIDDLIALDADWLPDNIEKARIRGAELTGAVALAGFDIAAQVSHVDPRNRTAGDNLDNLLARRSRNTARIDVDRAFGAFRAGVTANGASHRYDNAANSVRLAGYGTLDLRLEYAINAEWSVQARATNVFDREYETIAWYNQPGREYGVSLRYQARD</sequence>
<keyword evidence="5 12" id="KW-0732">Signal</keyword>
<dbReference type="InterPro" id="IPR036942">
    <property type="entry name" value="Beta-barrel_TonB_sf"/>
</dbReference>
<evidence type="ECO:0000256" key="5">
    <source>
        <dbReference type="ARBA" id="ARBA00022729"/>
    </source>
</evidence>
<gene>
    <name evidence="15" type="ORF">AAD027_13700</name>
</gene>
<comment type="similarity">
    <text evidence="10 11">Belongs to the TonB-dependent receptor family.</text>
</comment>
<keyword evidence="4 10" id="KW-0812">Transmembrane</keyword>
<dbReference type="CDD" id="cd01347">
    <property type="entry name" value="ligand_gated_channel"/>
    <property type="match status" value="1"/>
</dbReference>
<dbReference type="Gene3D" id="2.170.130.10">
    <property type="entry name" value="TonB-dependent receptor, plug domain"/>
    <property type="match status" value="1"/>
</dbReference>
<dbReference type="RefSeq" id="WP_341726583.1">
    <property type="nucleotide sequence ID" value="NZ_JBBWWT010000006.1"/>
</dbReference>
<dbReference type="Pfam" id="PF07715">
    <property type="entry name" value="Plug"/>
    <property type="match status" value="1"/>
</dbReference>
<feature type="signal peptide" evidence="12">
    <location>
        <begin position="1"/>
        <end position="25"/>
    </location>
</feature>
<dbReference type="Pfam" id="PF00593">
    <property type="entry name" value="TonB_dep_Rec_b-barrel"/>
    <property type="match status" value="1"/>
</dbReference>
<comment type="caution">
    <text evidence="15">The sequence shown here is derived from an EMBL/GenBank/DDBJ whole genome shotgun (WGS) entry which is preliminary data.</text>
</comment>
<dbReference type="PANTHER" id="PTHR30069">
    <property type="entry name" value="TONB-DEPENDENT OUTER MEMBRANE RECEPTOR"/>
    <property type="match status" value="1"/>
</dbReference>
<keyword evidence="3 10" id="KW-1134">Transmembrane beta strand</keyword>
<evidence type="ECO:0000256" key="11">
    <source>
        <dbReference type="RuleBase" id="RU003357"/>
    </source>
</evidence>
<evidence type="ECO:0000256" key="4">
    <source>
        <dbReference type="ARBA" id="ARBA00022692"/>
    </source>
</evidence>
<accession>A0ABU9J3Z1</accession>
<evidence type="ECO:0000256" key="12">
    <source>
        <dbReference type="SAM" id="SignalP"/>
    </source>
</evidence>
<evidence type="ECO:0000259" key="13">
    <source>
        <dbReference type="Pfam" id="PF00593"/>
    </source>
</evidence>
<keyword evidence="6" id="KW-0406">Ion transport</keyword>
<protein>
    <submittedName>
        <fullName evidence="15">TonB-dependent receptor</fullName>
    </submittedName>
</protein>
<evidence type="ECO:0000313" key="15">
    <source>
        <dbReference type="EMBL" id="MEL1265413.1"/>
    </source>
</evidence>
<evidence type="ECO:0000256" key="1">
    <source>
        <dbReference type="ARBA" id="ARBA00004571"/>
    </source>
</evidence>
<dbReference type="SUPFAM" id="SSF56935">
    <property type="entry name" value="Porins"/>
    <property type="match status" value="1"/>
</dbReference>
<dbReference type="InterPro" id="IPR000531">
    <property type="entry name" value="Beta-barrel_TonB"/>
</dbReference>
<evidence type="ECO:0000256" key="8">
    <source>
        <dbReference type="ARBA" id="ARBA00023136"/>
    </source>
</evidence>
<evidence type="ECO:0000256" key="9">
    <source>
        <dbReference type="ARBA" id="ARBA00023237"/>
    </source>
</evidence>
<keyword evidence="9 10" id="KW-0998">Cell outer membrane</keyword>
<dbReference type="InterPro" id="IPR039426">
    <property type="entry name" value="TonB-dep_rcpt-like"/>
</dbReference>
<comment type="subcellular location">
    <subcellularLocation>
        <location evidence="1 10">Cell outer membrane</location>
        <topology evidence="1 10">Multi-pass membrane protein</topology>
    </subcellularLocation>
</comment>
<dbReference type="InterPro" id="IPR037066">
    <property type="entry name" value="Plug_dom_sf"/>
</dbReference>
<dbReference type="PROSITE" id="PS52016">
    <property type="entry name" value="TONB_DEPENDENT_REC_3"/>
    <property type="match status" value="1"/>
</dbReference>
<evidence type="ECO:0000313" key="16">
    <source>
        <dbReference type="Proteomes" id="UP001459204"/>
    </source>
</evidence>
<keyword evidence="15" id="KW-0675">Receptor</keyword>
<keyword evidence="8 10" id="KW-0472">Membrane</keyword>
<dbReference type="Proteomes" id="UP001459204">
    <property type="component" value="Unassembled WGS sequence"/>
</dbReference>
<evidence type="ECO:0000259" key="14">
    <source>
        <dbReference type="Pfam" id="PF07715"/>
    </source>
</evidence>
<dbReference type="Gene3D" id="2.40.170.20">
    <property type="entry name" value="TonB-dependent receptor, beta-barrel domain"/>
    <property type="match status" value="1"/>
</dbReference>